<dbReference type="Pfam" id="PF13091">
    <property type="entry name" value="PLDc_2"/>
    <property type="match status" value="2"/>
</dbReference>
<dbReference type="PANTHER" id="PTHR21248">
    <property type="entry name" value="CARDIOLIPIN SYNTHASE"/>
    <property type="match status" value="1"/>
</dbReference>
<dbReference type="GO" id="GO:0030572">
    <property type="term" value="F:phosphatidyltransferase activity"/>
    <property type="evidence" value="ECO:0007669"/>
    <property type="project" value="UniProtKB-ARBA"/>
</dbReference>
<evidence type="ECO:0000313" key="7">
    <source>
        <dbReference type="EMBL" id="PVX28342.1"/>
    </source>
</evidence>
<dbReference type="Proteomes" id="UP000245890">
    <property type="component" value="Unassembled WGS sequence"/>
</dbReference>
<sequence length="410" mass="46096">MAPYADSVPLAAPTTHGHDHAMAPPTQPSFTVDGNRLSMLTEGPERLRALLALIAEARHTLRVLYYIYLDDDAGRAVRQALIDAAARGVRVVLIVDGLGSEPAEAHDFFAPLRDAGVEVCRFVPRWGRRYLLRNHQKLALADESRAIIGGFNIETSYFGTIADHAWRDLGLLVEGPAAERLTGYFDALASWAKRPRASLRALGRTLKAWSEPEGATRWLLGGPMRRLSPWARVVKHDMERAKQLDIIAAYFAPSPAMLRRLDKAGRRGRVRLVLPSKLDHGAAIWAARFTYAGLLRKNVQIHEYQPTKLHTKLYVIDDIVHIGSANFDIRSMFLNLELMLRIKDRAFAAHVRAYVDGEVAQSERITAELYKARTGWWTRAKQFVAYFVMAVLDYNVTRRLNFGPNGTVEH</sequence>
<keyword evidence="8" id="KW-1185">Reference proteome</keyword>
<dbReference type="InterPro" id="IPR001736">
    <property type="entry name" value="PLipase_D/transphosphatidylase"/>
</dbReference>
<proteinExistence type="predicted"/>
<dbReference type="CDD" id="cd09159">
    <property type="entry name" value="PLDc_ybhO_like_2"/>
    <property type="match status" value="1"/>
</dbReference>
<evidence type="ECO:0000256" key="3">
    <source>
        <dbReference type="ARBA" id="ARBA00018392"/>
    </source>
</evidence>
<reference evidence="7 8" key="1">
    <citation type="submission" date="2018-05" db="EMBL/GenBank/DDBJ databases">
        <title>Description of Sphingomonas pokkalii sp nov, isolated from the rhizosphere of saline tolerant pokkali rice and its draft genome analysis.</title>
        <authorList>
            <person name="Menon R."/>
            <person name="Kumari S."/>
            <person name="Rameshkumar N."/>
        </authorList>
    </citation>
    <scope>NUCLEOTIDE SEQUENCE [LARGE SCALE GENOMIC DNA]</scope>
    <source>
        <strain evidence="7 8">L3B27</strain>
    </source>
</reference>
<dbReference type="Gene3D" id="3.30.870.10">
    <property type="entry name" value="Endonuclease Chain A"/>
    <property type="match status" value="2"/>
</dbReference>
<dbReference type="OrthoDB" id="9814092at2"/>
<evidence type="ECO:0000259" key="6">
    <source>
        <dbReference type="PROSITE" id="PS50035"/>
    </source>
</evidence>
<dbReference type="PROSITE" id="PS50035">
    <property type="entry name" value="PLD"/>
    <property type="match status" value="2"/>
</dbReference>
<accession>A0A2U0SAD4</accession>
<dbReference type="SUPFAM" id="SSF56024">
    <property type="entry name" value="Phospholipase D/nuclease"/>
    <property type="match status" value="2"/>
</dbReference>
<evidence type="ECO:0000256" key="4">
    <source>
        <dbReference type="ARBA" id="ARBA00022525"/>
    </source>
</evidence>
<feature type="domain" description="PLD phosphodiesterase" evidence="6">
    <location>
        <begin position="130"/>
        <end position="157"/>
    </location>
</feature>
<dbReference type="EMBL" id="QENQ01000001">
    <property type="protein sequence ID" value="PVX28342.1"/>
    <property type="molecule type" value="Genomic_DNA"/>
</dbReference>
<evidence type="ECO:0000256" key="5">
    <source>
        <dbReference type="ARBA" id="ARBA00029594"/>
    </source>
</evidence>
<gene>
    <name evidence="7" type="ORF">DD559_02475</name>
</gene>
<organism evidence="7 8">
    <name type="scientific">Sphingomonas pokkalii</name>
    <dbReference type="NCBI Taxonomy" id="2175090"/>
    <lineage>
        <taxon>Bacteria</taxon>
        <taxon>Pseudomonadati</taxon>
        <taxon>Pseudomonadota</taxon>
        <taxon>Alphaproteobacteria</taxon>
        <taxon>Sphingomonadales</taxon>
        <taxon>Sphingomonadaceae</taxon>
        <taxon>Sphingomonas</taxon>
    </lineage>
</organism>
<feature type="domain" description="PLD phosphodiesterase" evidence="6">
    <location>
        <begin position="305"/>
        <end position="331"/>
    </location>
</feature>
<comment type="subcellular location">
    <subcellularLocation>
        <location evidence="2">Secreted</location>
    </subcellularLocation>
</comment>
<dbReference type="GO" id="GO:0032049">
    <property type="term" value="P:cardiolipin biosynthetic process"/>
    <property type="evidence" value="ECO:0007669"/>
    <property type="project" value="UniProtKB-ARBA"/>
</dbReference>
<comment type="caution">
    <text evidence="7">The sequence shown here is derived from an EMBL/GenBank/DDBJ whole genome shotgun (WGS) entry which is preliminary data.</text>
</comment>
<dbReference type="GO" id="GO:0005576">
    <property type="term" value="C:extracellular region"/>
    <property type="evidence" value="ECO:0007669"/>
    <property type="project" value="UniProtKB-SubCell"/>
</dbReference>
<dbReference type="InterPro" id="IPR025202">
    <property type="entry name" value="PLD-like_dom"/>
</dbReference>
<keyword evidence="4" id="KW-0964">Secreted</keyword>
<evidence type="ECO:0000256" key="1">
    <source>
        <dbReference type="ARBA" id="ARBA00003145"/>
    </source>
</evidence>
<comment type="function">
    <text evidence="1">Could be a virulence factor.</text>
</comment>
<name>A0A2U0SAD4_9SPHN</name>
<dbReference type="SMART" id="SM00155">
    <property type="entry name" value="PLDc"/>
    <property type="match status" value="2"/>
</dbReference>
<evidence type="ECO:0000256" key="2">
    <source>
        <dbReference type="ARBA" id="ARBA00004613"/>
    </source>
</evidence>
<evidence type="ECO:0000313" key="8">
    <source>
        <dbReference type="Proteomes" id="UP000245890"/>
    </source>
</evidence>
<dbReference type="PANTHER" id="PTHR21248:SF22">
    <property type="entry name" value="PHOSPHOLIPASE D"/>
    <property type="match status" value="1"/>
</dbReference>
<dbReference type="AlphaFoldDB" id="A0A2U0SAD4"/>
<dbReference type="CDD" id="cd09110">
    <property type="entry name" value="PLDc_CLS_1"/>
    <property type="match status" value="1"/>
</dbReference>
<protein>
    <recommendedName>
        <fullName evidence="3">Phospholipase D</fullName>
    </recommendedName>
    <alternativeName>
        <fullName evidence="5">Choline phosphatase</fullName>
    </alternativeName>
</protein>